<sequence>MLELSGSSNSHRRTYSHFSPSESHLPGFIFNGKIVLSDLDLVPGHTSGLYFGLEFAQPQLTFFSFNNTSPFAAAHKQHKHWTDFHECFAWDFQSNNMYTTLVIVKDRQYIIAGTYDPALKETNLSLASVGCSETFRGDIGICLFSKWDPECFVQKAPPLRQLHLGHALNVYVKNVKNHIEKKKHLRHIIQG</sequence>
<name>A0A0D0BA18_9AGAR</name>
<dbReference type="HOGENOM" id="CLU_1540245_0_0_1"/>
<dbReference type="EMBL" id="KN834873">
    <property type="protein sequence ID" value="KIK51106.1"/>
    <property type="molecule type" value="Genomic_DNA"/>
</dbReference>
<keyword evidence="2" id="KW-1185">Reference proteome</keyword>
<dbReference type="Proteomes" id="UP000053593">
    <property type="component" value="Unassembled WGS sequence"/>
</dbReference>
<accession>A0A0D0BA18</accession>
<organism evidence="1 2">
    <name type="scientific">Collybiopsis luxurians FD-317 M1</name>
    <dbReference type="NCBI Taxonomy" id="944289"/>
    <lineage>
        <taxon>Eukaryota</taxon>
        <taxon>Fungi</taxon>
        <taxon>Dikarya</taxon>
        <taxon>Basidiomycota</taxon>
        <taxon>Agaricomycotina</taxon>
        <taxon>Agaricomycetes</taxon>
        <taxon>Agaricomycetidae</taxon>
        <taxon>Agaricales</taxon>
        <taxon>Marasmiineae</taxon>
        <taxon>Omphalotaceae</taxon>
        <taxon>Collybiopsis</taxon>
        <taxon>Collybiopsis luxurians</taxon>
    </lineage>
</organism>
<dbReference type="AlphaFoldDB" id="A0A0D0BA18"/>
<gene>
    <name evidence="1" type="ORF">GYMLUDRAFT_65016</name>
</gene>
<evidence type="ECO:0000313" key="2">
    <source>
        <dbReference type="Proteomes" id="UP000053593"/>
    </source>
</evidence>
<reference evidence="1 2" key="1">
    <citation type="submission" date="2014-04" db="EMBL/GenBank/DDBJ databases">
        <title>Evolutionary Origins and Diversification of the Mycorrhizal Mutualists.</title>
        <authorList>
            <consortium name="DOE Joint Genome Institute"/>
            <consortium name="Mycorrhizal Genomics Consortium"/>
            <person name="Kohler A."/>
            <person name="Kuo A."/>
            <person name="Nagy L.G."/>
            <person name="Floudas D."/>
            <person name="Copeland A."/>
            <person name="Barry K.W."/>
            <person name="Cichocki N."/>
            <person name="Veneault-Fourrey C."/>
            <person name="LaButti K."/>
            <person name="Lindquist E.A."/>
            <person name="Lipzen A."/>
            <person name="Lundell T."/>
            <person name="Morin E."/>
            <person name="Murat C."/>
            <person name="Riley R."/>
            <person name="Ohm R."/>
            <person name="Sun H."/>
            <person name="Tunlid A."/>
            <person name="Henrissat B."/>
            <person name="Grigoriev I.V."/>
            <person name="Hibbett D.S."/>
            <person name="Martin F."/>
        </authorList>
    </citation>
    <scope>NUCLEOTIDE SEQUENCE [LARGE SCALE GENOMIC DNA]</scope>
    <source>
        <strain evidence="1 2">FD-317 M1</strain>
    </source>
</reference>
<dbReference type="OrthoDB" id="2874700at2759"/>
<evidence type="ECO:0000313" key="1">
    <source>
        <dbReference type="EMBL" id="KIK51106.1"/>
    </source>
</evidence>
<protein>
    <submittedName>
        <fullName evidence="1">Uncharacterized protein</fullName>
    </submittedName>
</protein>
<proteinExistence type="predicted"/>